<keyword evidence="2 7" id="KW-0813">Transport</keyword>
<evidence type="ECO:0000256" key="3">
    <source>
        <dbReference type="ARBA" id="ARBA00022475"/>
    </source>
</evidence>
<feature type="transmembrane region" description="Helical" evidence="7">
    <location>
        <begin position="304"/>
        <end position="330"/>
    </location>
</feature>
<feature type="transmembrane region" description="Helical" evidence="7">
    <location>
        <begin position="204"/>
        <end position="223"/>
    </location>
</feature>
<dbReference type="Pfam" id="PF00528">
    <property type="entry name" value="BPD_transp_1"/>
    <property type="match status" value="1"/>
</dbReference>
<evidence type="ECO:0000313" key="10">
    <source>
        <dbReference type="Proteomes" id="UP000721844"/>
    </source>
</evidence>
<dbReference type="Gene3D" id="1.10.3720.10">
    <property type="entry name" value="MetI-like"/>
    <property type="match status" value="1"/>
</dbReference>
<dbReference type="EMBL" id="JAESVA010000008">
    <property type="protein sequence ID" value="MCB8882670.1"/>
    <property type="molecule type" value="Genomic_DNA"/>
</dbReference>
<feature type="transmembrane region" description="Helical" evidence="7">
    <location>
        <begin position="99"/>
        <end position="121"/>
    </location>
</feature>
<comment type="similarity">
    <text evidence="7">Belongs to the binding-protein-dependent transport system permease family.</text>
</comment>
<feature type="transmembrane region" description="Helical" evidence="7">
    <location>
        <begin position="133"/>
        <end position="157"/>
    </location>
</feature>
<protein>
    <submittedName>
        <fullName evidence="9">ABC transporter permease</fullName>
    </submittedName>
</protein>
<evidence type="ECO:0000256" key="7">
    <source>
        <dbReference type="RuleBase" id="RU363032"/>
    </source>
</evidence>
<gene>
    <name evidence="9" type="ORF">ACELLULO517_20670</name>
</gene>
<dbReference type="PANTHER" id="PTHR43163:SF6">
    <property type="entry name" value="DIPEPTIDE TRANSPORT SYSTEM PERMEASE PROTEIN DPPB-RELATED"/>
    <property type="match status" value="1"/>
</dbReference>
<evidence type="ECO:0000256" key="6">
    <source>
        <dbReference type="ARBA" id="ARBA00023136"/>
    </source>
</evidence>
<sequence length="338" mass="36253">MLRVILKRLILMPFLILGIVTATFVLAQFTKGNPLISIIGARALDNPDIVAAAKARWGLDKSVPQRYLIYVDNLAHGDLGTSFRTKQPVLDDLADRLPATLELVICAMIVGAVTGILLGVISAQFRDTPADHAARLFALLGSCVPMFWLGLLALFVFSVQTHLLPGPGRLDIRSDPPNTVTGFMLIDTLLAGDWDGFVDAFRHLILPSLVLGWSVTGIVARMVRASMLDVLGQDFVTMARAKGAGEGRVLFNHALRNALIPALTILGFTFAYLITGSVLVETIFSWPGIGSYAVDAARSLDYPAITGVTIVGGLGFLIANLLTDIAYAAVDPRMRSAA</sequence>
<accession>A0A963Z4E1</accession>
<dbReference type="InterPro" id="IPR000515">
    <property type="entry name" value="MetI-like"/>
</dbReference>
<feature type="transmembrane region" description="Helical" evidence="7">
    <location>
        <begin position="258"/>
        <end position="284"/>
    </location>
</feature>
<dbReference type="PANTHER" id="PTHR43163">
    <property type="entry name" value="DIPEPTIDE TRANSPORT SYSTEM PERMEASE PROTEIN DPPB-RELATED"/>
    <property type="match status" value="1"/>
</dbReference>
<keyword evidence="5 7" id="KW-1133">Transmembrane helix</keyword>
<organism evidence="9 10">
    <name type="scientific">Acidisoma cellulosilyticum</name>
    <dbReference type="NCBI Taxonomy" id="2802395"/>
    <lineage>
        <taxon>Bacteria</taxon>
        <taxon>Pseudomonadati</taxon>
        <taxon>Pseudomonadota</taxon>
        <taxon>Alphaproteobacteria</taxon>
        <taxon>Acetobacterales</taxon>
        <taxon>Acidocellaceae</taxon>
        <taxon>Acidisoma</taxon>
    </lineage>
</organism>
<keyword evidence="10" id="KW-1185">Reference proteome</keyword>
<dbReference type="Proteomes" id="UP000721844">
    <property type="component" value="Unassembled WGS sequence"/>
</dbReference>
<evidence type="ECO:0000256" key="5">
    <source>
        <dbReference type="ARBA" id="ARBA00022989"/>
    </source>
</evidence>
<keyword evidence="4 7" id="KW-0812">Transmembrane</keyword>
<dbReference type="InterPro" id="IPR045621">
    <property type="entry name" value="BPD_transp_1_N"/>
</dbReference>
<proteinExistence type="inferred from homology"/>
<dbReference type="Pfam" id="PF19300">
    <property type="entry name" value="BPD_transp_1_N"/>
    <property type="match status" value="1"/>
</dbReference>
<keyword evidence="6 7" id="KW-0472">Membrane</keyword>
<evidence type="ECO:0000256" key="2">
    <source>
        <dbReference type="ARBA" id="ARBA00022448"/>
    </source>
</evidence>
<feature type="domain" description="ABC transmembrane type-1" evidence="8">
    <location>
        <begin position="97"/>
        <end position="323"/>
    </location>
</feature>
<evidence type="ECO:0000256" key="4">
    <source>
        <dbReference type="ARBA" id="ARBA00022692"/>
    </source>
</evidence>
<comment type="subcellular location">
    <subcellularLocation>
        <location evidence="1 7">Cell membrane</location>
        <topology evidence="1 7">Multi-pass membrane protein</topology>
    </subcellularLocation>
</comment>
<dbReference type="GO" id="GO:0071916">
    <property type="term" value="F:dipeptide transmembrane transporter activity"/>
    <property type="evidence" value="ECO:0007669"/>
    <property type="project" value="TreeGrafter"/>
</dbReference>
<dbReference type="CDD" id="cd06261">
    <property type="entry name" value="TM_PBP2"/>
    <property type="match status" value="1"/>
</dbReference>
<reference evidence="9 10" key="1">
    <citation type="journal article" date="2021" name="Microorganisms">
        <title>Acidisoma silvae sp. nov. and Acidisomacellulosilytica sp. nov., Two Acidophilic Bacteria Isolated from Decaying Wood, Hydrolyzing Cellulose and Producing Poly-3-hydroxybutyrate.</title>
        <authorList>
            <person name="Mieszkin S."/>
            <person name="Pouder E."/>
            <person name="Uroz S."/>
            <person name="Simon-Colin C."/>
            <person name="Alain K."/>
        </authorList>
    </citation>
    <scope>NUCLEOTIDE SEQUENCE [LARGE SCALE GENOMIC DNA]</scope>
    <source>
        <strain evidence="9 10">HW T5.17</strain>
    </source>
</reference>
<comment type="caution">
    <text evidence="9">The sequence shown here is derived from an EMBL/GenBank/DDBJ whole genome shotgun (WGS) entry which is preliminary data.</text>
</comment>
<dbReference type="GO" id="GO:0005886">
    <property type="term" value="C:plasma membrane"/>
    <property type="evidence" value="ECO:0007669"/>
    <property type="project" value="UniProtKB-SubCell"/>
</dbReference>
<dbReference type="RefSeq" id="WP_227309323.1">
    <property type="nucleotide sequence ID" value="NZ_JAESVA010000008.1"/>
</dbReference>
<dbReference type="SUPFAM" id="SSF161098">
    <property type="entry name" value="MetI-like"/>
    <property type="match status" value="1"/>
</dbReference>
<dbReference type="AlphaFoldDB" id="A0A963Z4E1"/>
<evidence type="ECO:0000256" key="1">
    <source>
        <dbReference type="ARBA" id="ARBA00004651"/>
    </source>
</evidence>
<evidence type="ECO:0000313" key="9">
    <source>
        <dbReference type="EMBL" id="MCB8882670.1"/>
    </source>
</evidence>
<name>A0A963Z4E1_9PROT</name>
<dbReference type="PROSITE" id="PS50928">
    <property type="entry name" value="ABC_TM1"/>
    <property type="match status" value="1"/>
</dbReference>
<dbReference type="InterPro" id="IPR035906">
    <property type="entry name" value="MetI-like_sf"/>
</dbReference>
<keyword evidence="3" id="KW-1003">Cell membrane</keyword>
<evidence type="ECO:0000259" key="8">
    <source>
        <dbReference type="PROSITE" id="PS50928"/>
    </source>
</evidence>